<reference evidence="1 2" key="1">
    <citation type="journal article" date="2021" name="Elife">
        <title>Chloroplast acquisition without the gene transfer in kleptoplastic sea slugs, Plakobranchus ocellatus.</title>
        <authorList>
            <person name="Maeda T."/>
            <person name="Takahashi S."/>
            <person name="Yoshida T."/>
            <person name="Shimamura S."/>
            <person name="Takaki Y."/>
            <person name="Nagai Y."/>
            <person name="Toyoda A."/>
            <person name="Suzuki Y."/>
            <person name="Arimoto A."/>
            <person name="Ishii H."/>
            <person name="Satoh N."/>
            <person name="Nishiyama T."/>
            <person name="Hasebe M."/>
            <person name="Maruyama T."/>
            <person name="Minagawa J."/>
            <person name="Obokata J."/>
            <person name="Shigenobu S."/>
        </authorList>
    </citation>
    <scope>NUCLEOTIDE SEQUENCE [LARGE SCALE GENOMIC DNA]</scope>
</reference>
<name>A0AAV4DL19_9GAST</name>
<accession>A0AAV4DL19</accession>
<proteinExistence type="predicted"/>
<dbReference type="AlphaFoldDB" id="A0AAV4DL19"/>
<gene>
    <name evidence="1" type="ORF">PoB_007118000</name>
</gene>
<evidence type="ECO:0000313" key="1">
    <source>
        <dbReference type="EMBL" id="GFO44675.1"/>
    </source>
</evidence>
<keyword evidence="2" id="KW-1185">Reference proteome</keyword>
<dbReference type="Proteomes" id="UP000735302">
    <property type="component" value="Unassembled WGS sequence"/>
</dbReference>
<comment type="caution">
    <text evidence="1">The sequence shown here is derived from an EMBL/GenBank/DDBJ whole genome shotgun (WGS) entry which is preliminary data.</text>
</comment>
<protein>
    <submittedName>
        <fullName evidence="1">Uncharacterized protein</fullName>
    </submittedName>
</protein>
<dbReference type="EMBL" id="BLXT01007982">
    <property type="protein sequence ID" value="GFO44675.1"/>
    <property type="molecule type" value="Genomic_DNA"/>
</dbReference>
<sequence>MRYKPAATEAISASEVLRHVPLALLTRETRACAPACFACAHRPGFLPAPDRPRARRVMTTVAKIVELILQLTYCYPYVLFFAGISTCL</sequence>
<evidence type="ECO:0000313" key="2">
    <source>
        <dbReference type="Proteomes" id="UP000735302"/>
    </source>
</evidence>
<organism evidence="1 2">
    <name type="scientific">Plakobranchus ocellatus</name>
    <dbReference type="NCBI Taxonomy" id="259542"/>
    <lineage>
        <taxon>Eukaryota</taxon>
        <taxon>Metazoa</taxon>
        <taxon>Spiralia</taxon>
        <taxon>Lophotrochozoa</taxon>
        <taxon>Mollusca</taxon>
        <taxon>Gastropoda</taxon>
        <taxon>Heterobranchia</taxon>
        <taxon>Euthyneura</taxon>
        <taxon>Panpulmonata</taxon>
        <taxon>Sacoglossa</taxon>
        <taxon>Placobranchoidea</taxon>
        <taxon>Plakobranchidae</taxon>
        <taxon>Plakobranchus</taxon>
    </lineage>
</organism>